<protein>
    <submittedName>
        <fullName evidence="6">Helix-turn-helix domain-containing protein</fullName>
    </submittedName>
</protein>
<evidence type="ECO:0000313" key="7">
    <source>
        <dbReference type="Proteomes" id="UP001432000"/>
    </source>
</evidence>
<gene>
    <name evidence="6" type="ORF">WDS16_06790</name>
</gene>
<sequence length="203" mass="21971">MSATLKRPAHRPSRRGVIVETAFELFASRPVDSVTVADIAAAAEMTSAAIYYHYPSREEILLEGLHEFAAEYVGEIERIAREVVIPARNMGSLVEPLVAWLSDNRTSSTVYFVQSRGASQQVEAIRRSNALVLIPVLSAAAKKARGKLSAAEASVVAVAMIAQIEIFASAFLSEDRSFTTLGLRRFIQSGTDLADRIAGTTTT</sequence>
<dbReference type="Proteomes" id="UP001432000">
    <property type="component" value="Chromosome"/>
</dbReference>
<dbReference type="PRINTS" id="PR00455">
    <property type="entry name" value="HTHTETR"/>
</dbReference>
<keyword evidence="1" id="KW-0805">Transcription regulation</keyword>
<evidence type="ECO:0000256" key="4">
    <source>
        <dbReference type="PROSITE-ProRule" id="PRU00335"/>
    </source>
</evidence>
<evidence type="ECO:0000256" key="2">
    <source>
        <dbReference type="ARBA" id="ARBA00023125"/>
    </source>
</evidence>
<dbReference type="InterPro" id="IPR050109">
    <property type="entry name" value="HTH-type_TetR-like_transc_reg"/>
</dbReference>
<dbReference type="RefSeq" id="WP_338891473.1">
    <property type="nucleotide sequence ID" value="NZ_CP147846.1"/>
</dbReference>
<dbReference type="Gene3D" id="1.10.357.10">
    <property type="entry name" value="Tetracycline Repressor, domain 2"/>
    <property type="match status" value="1"/>
</dbReference>
<name>A0ABZ2PPN7_9NOCA</name>
<accession>A0ABZ2PPN7</accession>
<organism evidence="6 7">
    <name type="scientific">Rhodococcus sovatensis</name>
    <dbReference type="NCBI Taxonomy" id="1805840"/>
    <lineage>
        <taxon>Bacteria</taxon>
        <taxon>Bacillati</taxon>
        <taxon>Actinomycetota</taxon>
        <taxon>Actinomycetes</taxon>
        <taxon>Mycobacteriales</taxon>
        <taxon>Nocardiaceae</taxon>
        <taxon>Rhodococcus</taxon>
    </lineage>
</organism>
<dbReference type="Pfam" id="PF00440">
    <property type="entry name" value="TetR_N"/>
    <property type="match status" value="1"/>
</dbReference>
<dbReference type="EMBL" id="CP147846">
    <property type="protein sequence ID" value="WXG70220.1"/>
    <property type="molecule type" value="Genomic_DNA"/>
</dbReference>
<dbReference type="PROSITE" id="PS50977">
    <property type="entry name" value="HTH_TETR_2"/>
    <property type="match status" value="1"/>
</dbReference>
<keyword evidence="7" id="KW-1185">Reference proteome</keyword>
<dbReference type="InterPro" id="IPR001647">
    <property type="entry name" value="HTH_TetR"/>
</dbReference>
<feature type="domain" description="HTH tetR-type" evidence="5">
    <location>
        <begin position="12"/>
        <end position="72"/>
    </location>
</feature>
<reference evidence="6 7" key="1">
    <citation type="submission" date="2024-03" db="EMBL/GenBank/DDBJ databases">
        <title>Natural products discovery in diverse microorganisms through a two-stage MS feature dereplication strategy.</title>
        <authorList>
            <person name="Zhang R."/>
        </authorList>
    </citation>
    <scope>NUCLEOTIDE SEQUENCE [LARGE SCALE GENOMIC DNA]</scope>
    <source>
        <strain evidence="6 7">18930</strain>
    </source>
</reference>
<dbReference type="PANTHER" id="PTHR30055:SF234">
    <property type="entry name" value="HTH-TYPE TRANSCRIPTIONAL REGULATOR BETI"/>
    <property type="match status" value="1"/>
</dbReference>
<evidence type="ECO:0000259" key="5">
    <source>
        <dbReference type="PROSITE" id="PS50977"/>
    </source>
</evidence>
<feature type="DNA-binding region" description="H-T-H motif" evidence="4">
    <location>
        <begin position="35"/>
        <end position="54"/>
    </location>
</feature>
<dbReference type="InterPro" id="IPR009057">
    <property type="entry name" value="Homeodomain-like_sf"/>
</dbReference>
<proteinExistence type="predicted"/>
<evidence type="ECO:0000313" key="6">
    <source>
        <dbReference type="EMBL" id="WXG70220.1"/>
    </source>
</evidence>
<keyword evidence="3" id="KW-0804">Transcription</keyword>
<evidence type="ECO:0000256" key="3">
    <source>
        <dbReference type="ARBA" id="ARBA00023163"/>
    </source>
</evidence>
<dbReference type="PANTHER" id="PTHR30055">
    <property type="entry name" value="HTH-TYPE TRANSCRIPTIONAL REGULATOR RUTR"/>
    <property type="match status" value="1"/>
</dbReference>
<evidence type="ECO:0000256" key="1">
    <source>
        <dbReference type="ARBA" id="ARBA00023015"/>
    </source>
</evidence>
<dbReference type="SUPFAM" id="SSF46689">
    <property type="entry name" value="Homeodomain-like"/>
    <property type="match status" value="1"/>
</dbReference>
<keyword evidence="2 4" id="KW-0238">DNA-binding</keyword>